<dbReference type="Proteomes" id="UP000326067">
    <property type="component" value="Unassembled WGS sequence"/>
</dbReference>
<organism evidence="2 3">
    <name type="scientific">Pseudomonas fluorescens</name>
    <dbReference type="NCBI Taxonomy" id="294"/>
    <lineage>
        <taxon>Bacteria</taxon>
        <taxon>Pseudomonadati</taxon>
        <taxon>Pseudomonadota</taxon>
        <taxon>Gammaproteobacteria</taxon>
        <taxon>Pseudomonadales</taxon>
        <taxon>Pseudomonadaceae</taxon>
        <taxon>Pseudomonas</taxon>
    </lineage>
</organism>
<reference evidence="2 3" key="1">
    <citation type="submission" date="2019-09" db="EMBL/GenBank/DDBJ databases">
        <authorList>
            <person name="Chandra G."/>
            <person name="Truman W A."/>
        </authorList>
    </citation>
    <scope>NUCLEOTIDE SEQUENCE [LARGE SCALE GENOMIC DNA]</scope>
    <source>
        <strain evidence="2">PS847</strain>
    </source>
</reference>
<evidence type="ECO:0000256" key="1">
    <source>
        <dbReference type="SAM" id="MobiDB-lite"/>
    </source>
</evidence>
<dbReference type="EMBL" id="CABVIC010000001">
    <property type="protein sequence ID" value="VVO65669.1"/>
    <property type="molecule type" value="Genomic_DNA"/>
</dbReference>
<name>A0A5E7HN84_PSEFL</name>
<sequence length="749" mass="81676">MNQTPDENRILALNPPFVLKQAVLKDGGYDGGISLETVENDLLIIVDPWVGMAMYDNCKMYFDGVEVGTIPVDESNLNKRLEFKVPKGQVTNGEALIVYTVQRLGQDPVSSEPVRRVWVQLTQPGGTDSDSEEGNSGLIYTLSPDPSNGVNEDLARRGIRMNIVPYENIAIFDTIRCRWGDQVVTYYPVTREQIDDPVNHPIFATFTEDVIRAQGNGNNIEVSYQVVDRVGNLPDPKARWAKITYVSVDLNNRLPAPTIWVNGQNVTTIDLKVLGTSDAAARVYFTGADYQAGDKVVLTWAGTTSGGQPVIVGPLEKTVDSVPGHHDFPIPNDKITAIVNGSAKVGFQLLRAGAPARPSNDIVIAVTGEASQLKPPTVVQAPDYRLNPNLHQSGFTVVFDTSTFGANHEVQLEIAGGPGAGSVPPQHKPVAGQSKVQFDIDSSITGANLQRSVELKYNLIVNGQPTPVQSVTLLIGELLQSSMPMPKLEGFDGEVLDVGMLNDDTKVLCEAWPFQQAGLPIWLRYVETFTSGGERVKEQFVGAAHDQGGGLDYLAEVEWLRGCKADSKLAVVFKVGLHAGAVEGEAVACRVRSYGVKAGLDDLTTFDGYDWNHWAIGVSGGYQSKISYSSDEYYLESLPSSNPDNTTLWICKSFHGIEAGDLVEFSFEYRSPGISRASFAQNNKTEIITDGVPSKLWQKKSLAFYVAESPTPRTLMLVFSAGFISQPTHVRNIRLRAMRDLTDMSEAGM</sequence>
<protein>
    <submittedName>
        <fullName evidence="2">Uncharacterized protein</fullName>
    </submittedName>
</protein>
<gene>
    <name evidence="2" type="ORF">PS847_01035</name>
</gene>
<evidence type="ECO:0000313" key="3">
    <source>
        <dbReference type="Proteomes" id="UP000326067"/>
    </source>
</evidence>
<dbReference type="RefSeq" id="WP_150635356.1">
    <property type="nucleotide sequence ID" value="NZ_CABVIC010000001.1"/>
</dbReference>
<proteinExistence type="predicted"/>
<accession>A0A5E7HN84</accession>
<feature type="region of interest" description="Disordered" evidence="1">
    <location>
        <begin position="123"/>
        <end position="144"/>
    </location>
</feature>
<dbReference type="AlphaFoldDB" id="A0A5E7HN84"/>
<evidence type="ECO:0000313" key="2">
    <source>
        <dbReference type="EMBL" id="VVO65669.1"/>
    </source>
</evidence>